<evidence type="ECO:0000256" key="4">
    <source>
        <dbReference type="PROSITE-ProRule" id="PRU01282"/>
    </source>
</evidence>
<protein>
    <submittedName>
        <fullName evidence="5">Arsenate reductase</fullName>
    </submittedName>
</protein>
<dbReference type="SUPFAM" id="SSF52833">
    <property type="entry name" value="Thioredoxin-like"/>
    <property type="match status" value="1"/>
</dbReference>
<sequence length="120" mass="12989">MTDTFPMILWHNPACSTARKALEMIRAAGVEPELRLYLQTGWTADSLAALLSAAGLTARDALRRKDPRAADLGLLSPDTPDAAIFAAMLAHLVLVERPFVQSPRGTALCRPLDRLTALLP</sequence>
<accession>A0A1H8H391</accession>
<dbReference type="InterPro" id="IPR036249">
    <property type="entry name" value="Thioredoxin-like_sf"/>
</dbReference>
<evidence type="ECO:0000256" key="2">
    <source>
        <dbReference type="ARBA" id="ARBA00022849"/>
    </source>
</evidence>
<keyword evidence="2" id="KW-0059">Arsenical resistance</keyword>
<dbReference type="InterPro" id="IPR006660">
    <property type="entry name" value="Arsenate_reductase-like"/>
</dbReference>
<dbReference type="RefSeq" id="WP_091301333.1">
    <property type="nucleotide sequence ID" value="NZ_FOCE01000005.1"/>
</dbReference>
<dbReference type="Proteomes" id="UP000198761">
    <property type="component" value="Unassembled WGS sequence"/>
</dbReference>
<dbReference type="PROSITE" id="PS51353">
    <property type="entry name" value="ARSC"/>
    <property type="match status" value="1"/>
</dbReference>
<dbReference type="PANTHER" id="PTHR30041:SF5">
    <property type="entry name" value="ARSENATE REDUCTASE-RELATED"/>
    <property type="match status" value="1"/>
</dbReference>
<dbReference type="OrthoDB" id="9790554at2"/>
<keyword evidence="6" id="KW-1185">Reference proteome</keyword>
<evidence type="ECO:0000256" key="1">
    <source>
        <dbReference type="ARBA" id="ARBA00007198"/>
    </source>
</evidence>
<organism evidence="5 6">
    <name type="scientific">Gemmobacter aquatilis</name>
    <dbReference type="NCBI Taxonomy" id="933059"/>
    <lineage>
        <taxon>Bacteria</taxon>
        <taxon>Pseudomonadati</taxon>
        <taxon>Pseudomonadota</taxon>
        <taxon>Alphaproteobacteria</taxon>
        <taxon>Rhodobacterales</taxon>
        <taxon>Paracoccaceae</taxon>
        <taxon>Gemmobacter</taxon>
    </lineage>
</organism>
<dbReference type="Pfam" id="PF03960">
    <property type="entry name" value="ArsC"/>
    <property type="match status" value="1"/>
</dbReference>
<dbReference type="EMBL" id="FOCE01000005">
    <property type="protein sequence ID" value="SEN50444.1"/>
    <property type="molecule type" value="Genomic_DNA"/>
</dbReference>
<evidence type="ECO:0000256" key="3">
    <source>
        <dbReference type="ARBA" id="ARBA00023002"/>
    </source>
</evidence>
<evidence type="ECO:0000313" key="5">
    <source>
        <dbReference type="EMBL" id="SEN50444.1"/>
    </source>
</evidence>
<dbReference type="Gene3D" id="3.40.30.10">
    <property type="entry name" value="Glutaredoxin"/>
    <property type="match status" value="1"/>
</dbReference>
<dbReference type="PANTHER" id="PTHR30041">
    <property type="entry name" value="ARSENATE REDUCTASE"/>
    <property type="match status" value="1"/>
</dbReference>
<name>A0A1H8H391_9RHOB</name>
<proteinExistence type="inferred from homology"/>
<gene>
    <name evidence="5" type="ORF">SAMN04488103_105237</name>
</gene>
<dbReference type="STRING" id="933059.SAMN04488103_105237"/>
<keyword evidence="3" id="KW-0560">Oxidoreductase</keyword>
<evidence type="ECO:0000313" key="6">
    <source>
        <dbReference type="Proteomes" id="UP000198761"/>
    </source>
</evidence>
<dbReference type="AlphaFoldDB" id="A0A1H8H391"/>
<reference evidence="5 6" key="1">
    <citation type="submission" date="2016-10" db="EMBL/GenBank/DDBJ databases">
        <authorList>
            <person name="de Groot N.N."/>
        </authorList>
    </citation>
    <scope>NUCLEOTIDE SEQUENCE [LARGE SCALE GENOMIC DNA]</scope>
    <source>
        <strain evidence="5 6">DSM 3857</strain>
    </source>
</reference>
<dbReference type="GO" id="GO:0046685">
    <property type="term" value="P:response to arsenic-containing substance"/>
    <property type="evidence" value="ECO:0007669"/>
    <property type="project" value="UniProtKB-KW"/>
</dbReference>
<dbReference type="GO" id="GO:0016491">
    <property type="term" value="F:oxidoreductase activity"/>
    <property type="evidence" value="ECO:0007669"/>
    <property type="project" value="UniProtKB-KW"/>
</dbReference>
<comment type="similarity">
    <text evidence="1 4">Belongs to the ArsC family.</text>
</comment>